<dbReference type="OrthoDB" id="5296084at2"/>
<organism evidence="1 2">
    <name type="scientific">Bacteriovorax stolpii</name>
    <name type="common">Bdellovibrio stolpii</name>
    <dbReference type="NCBI Taxonomy" id="960"/>
    <lineage>
        <taxon>Bacteria</taxon>
        <taxon>Pseudomonadati</taxon>
        <taxon>Bdellovibrionota</taxon>
        <taxon>Bacteriovoracia</taxon>
        <taxon>Bacteriovoracales</taxon>
        <taxon>Bacteriovoracaceae</taxon>
        <taxon>Bacteriovorax</taxon>
    </lineage>
</organism>
<evidence type="ECO:0000313" key="2">
    <source>
        <dbReference type="Proteomes" id="UP000235584"/>
    </source>
</evidence>
<dbReference type="RefSeq" id="WP_102241992.1">
    <property type="nucleotide sequence ID" value="NZ_CP025704.1"/>
</dbReference>
<reference evidence="1 2" key="1">
    <citation type="submission" date="2018-01" db="EMBL/GenBank/DDBJ databases">
        <title>Complete genome sequence of Bacteriovorax stolpii DSM12778.</title>
        <authorList>
            <person name="Tang B."/>
            <person name="Chang J."/>
        </authorList>
    </citation>
    <scope>NUCLEOTIDE SEQUENCE [LARGE SCALE GENOMIC DNA]</scope>
    <source>
        <strain evidence="1 2">DSM 12778</strain>
    </source>
</reference>
<dbReference type="EMBL" id="CP025704">
    <property type="protein sequence ID" value="AUN96697.1"/>
    <property type="molecule type" value="Genomic_DNA"/>
</dbReference>
<proteinExistence type="predicted"/>
<dbReference type="KEGG" id="bsto:C0V70_00945"/>
<sequence>MKFKIRMRASGQALIEYLLIFCFMTFISISMVKGLSKTMFASVGAIGYELTEQLTVGVCKELCFFKGYVNQEE</sequence>
<evidence type="ECO:0000313" key="1">
    <source>
        <dbReference type="EMBL" id="AUN96697.1"/>
    </source>
</evidence>
<gene>
    <name evidence="1" type="ORF">C0V70_00945</name>
</gene>
<accession>A0A2K9NMF3</accession>
<keyword evidence="2" id="KW-1185">Reference proteome</keyword>
<dbReference type="Proteomes" id="UP000235584">
    <property type="component" value="Chromosome"/>
</dbReference>
<protein>
    <submittedName>
        <fullName evidence="1">Uncharacterized protein</fullName>
    </submittedName>
</protein>
<dbReference type="AlphaFoldDB" id="A0A2K9NMF3"/>
<name>A0A2K9NMF3_BACTC</name>